<dbReference type="SUPFAM" id="SSF52540">
    <property type="entry name" value="P-loop containing nucleoside triphosphate hydrolases"/>
    <property type="match status" value="1"/>
</dbReference>
<proteinExistence type="predicted"/>
<dbReference type="InterPro" id="IPR027417">
    <property type="entry name" value="P-loop_NTPase"/>
</dbReference>
<evidence type="ECO:0000313" key="1">
    <source>
        <dbReference type="EMBL" id="MBC8336672.1"/>
    </source>
</evidence>
<accession>A0A8J6TKJ1</accession>
<dbReference type="AlphaFoldDB" id="A0A8J6TKJ1"/>
<evidence type="ECO:0008006" key="3">
    <source>
        <dbReference type="Google" id="ProtNLM"/>
    </source>
</evidence>
<dbReference type="Proteomes" id="UP000614469">
    <property type="component" value="Unassembled WGS sequence"/>
</dbReference>
<name>A0A8J6TKJ1_9CHLR</name>
<protein>
    <recommendedName>
        <fullName evidence="3">ATP-binding protein</fullName>
    </recommendedName>
</protein>
<organism evidence="1 2">
    <name type="scientific">Candidatus Desulfolinea nitratireducens</name>
    <dbReference type="NCBI Taxonomy" id="2841698"/>
    <lineage>
        <taxon>Bacteria</taxon>
        <taxon>Bacillati</taxon>
        <taxon>Chloroflexota</taxon>
        <taxon>Anaerolineae</taxon>
        <taxon>Anaerolineales</taxon>
        <taxon>Anaerolineales incertae sedis</taxon>
        <taxon>Candidatus Desulfolinea</taxon>
    </lineage>
</organism>
<gene>
    <name evidence="1" type="ORF">H8E29_15530</name>
</gene>
<comment type="caution">
    <text evidence="1">The sequence shown here is derived from an EMBL/GenBank/DDBJ whole genome shotgun (WGS) entry which is preliminary data.</text>
</comment>
<dbReference type="EMBL" id="JACNJN010000182">
    <property type="protein sequence ID" value="MBC8336672.1"/>
    <property type="molecule type" value="Genomic_DNA"/>
</dbReference>
<evidence type="ECO:0000313" key="2">
    <source>
        <dbReference type="Proteomes" id="UP000614469"/>
    </source>
</evidence>
<sequence>MAKALKRSQYTSVAPRFQRSINLNNDWHNSGTSSGYILTPNVASSLERLSQGVLSKNGQRAFALTGPFGTGKSAFAVFLCQLLSKDSKQAARTAKMLSSDLRSQLNNVRKTAGKREGFLPIPVTARRRPVAQLLLEGMLTTLSKLKQLKSVRKLYLSLEVALKGNAWRDTASILEFLSALTKEAEKQDFAGILLLVDEAGKTLEYALQDRGGGDVYIFQELAEYANRQSKTPLLFLITLHQMFDDYVDLSDRTLRNEWNKVQERFQPVQFSESAATTMQMVASALKPSAPLPLSVSDVIDESLNQIKNGAMPLPLGVEFSDFKEMARNAWPLHPSVLLAIPHLFRRLAQNERSIFSYLTSSEPFGFQDYLDQSMCEGDNFIRLHHIYAYLLSNFEAGLARLPHAKRLLEANDIINSRQHLTAFQLELVQSVALLNVLSEICPLRATPQTLACATSNFATVEQELEILRQQSVLTYRRLDGSYRVWEGSDVDIEARINEGRRKLQMEGTSPLETLCNYLPKRTLVARRHSLKTGVHRYFNLIYTENLGAKVLEDAESPEEAAGTILVLLPQTRSKALEAKAKEKTKGRQRLILALPRQIDALRGVVEEVACLRWVEENTEELRDDRIARRELSLRLVMGEQHIAQLMQTLLDPRPAPVGNSCQWIWNGADQRPQRPVDVARLFSSVCDQIYSKSPFVRNELVVRKKISGAASSARRRLLERMLVRSTEEGLGIEGYPPERSVYESVLLATGIHYYDPDSGKWGFRAPPKSNYRNLRFCWDLMEQIVFSDQIQRVELVDLFRKLAEVPYGLPDGVHPILFAAFYLLYQDELFLYRENTFVPDVQAAHLELLQRRPDLFSVSGARLNGTRKAVVDRLAKGLKQPAKTASVVRALYRVLNNLHPVTLKTTQIKDTAVVEMRDCLLQAASPEELLFIDLPRCFGLAPFMQGENRKKDMDRFFDHLNNSLSTLSSHARELLQKNRNLLLGKCGSSRNTNGWHELERRAAWLAPRIKHDVLTPFLNCVNNGTADGGNAQPALSLVANRPFEQWTDMDIQSFEGLAESMGELFRQTWHNYGDTGLELTAIEMKQKDALRKKLEPQLKKLGSKSSPRVLAAALRELLDQIELD</sequence>
<reference evidence="1 2" key="1">
    <citation type="submission" date="2020-08" db="EMBL/GenBank/DDBJ databases">
        <title>Bridging the membrane lipid divide: bacteria of the FCB group superphylum have the potential to synthesize archaeal ether lipids.</title>
        <authorList>
            <person name="Villanueva L."/>
            <person name="Von Meijenfeldt F.A.B."/>
            <person name="Westbye A.B."/>
            <person name="Yadav S."/>
            <person name="Hopmans E.C."/>
            <person name="Dutilh B.E."/>
            <person name="Sinninghe Damste J.S."/>
        </authorList>
    </citation>
    <scope>NUCLEOTIDE SEQUENCE [LARGE SCALE GENOMIC DNA]</scope>
    <source>
        <strain evidence="1">NIOZ-UU36</strain>
    </source>
</reference>